<gene>
    <name evidence="2" type="ORF">RINTU1_20250</name>
</gene>
<dbReference type="Gene3D" id="2.30.110.50">
    <property type="match status" value="1"/>
</dbReference>
<accession>A0A6L2ZPT3</accession>
<sequence>MMKGVYTITLSCQGKKLTSLQRHIVALEVILTVNKIPTAQLVIAERGPPAEQPFHLSRGDFFKPGHRVDIHLRYEDEPKNEKLIFSGIVVKHKIAWHDDHGSRLSLDLKSQAIRLTTRRKSVLFEKTTDKDIITRLIKQGGLTLKGAIGKAEVKHPQMVQYHCSDWDFILARATANGLWVLFHYLEGKEHIQIVAPDFKQSPKQVFNVNNVDPQIVIHNVELEVDIRQQLNKVRAAHWDTKKLALTWVDAQQTSVKQGTVDAVQAAQTIGADPYPLVHLGGVAPEELQACSKAMLDQARLTLLRGRFQIKGRKNITLGECIAIKGVGSYFEGHAIVTGIRHQLNREGWQTHVQVGLTEGMSRSFEMCDPAAAGLLPAIQGLHVGIVVGHAKEQNPQFCLKVHLPLLEDKNKVLWARLASPYASDKKGLVFRPEVGDEVVLGFFNNDPRYPVILGAMHSEKNPPPLAMEKDNHQKGIVTQENMQFLMDDKEKTLKWMTAKNNSVTLVSGKKSGIYLKDQHNNQVNLTEQGIDIKLDKNLTADTGQNVVIKGKKIDFK</sequence>
<comment type="caution">
    <text evidence="2">The sequence shown here is derived from an EMBL/GenBank/DDBJ whole genome shotgun (WGS) entry which is preliminary data.</text>
</comment>
<dbReference type="InterPro" id="IPR006533">
    <property type="entry name" value="T6SS_Vgr_RhsGE"/>
</dbReference>
<dbReference type="Proteomes" id="UP000504714">
    <property type="component" value="Unassembled WGS sequence"/>
</dbReference>
<dbReference type="Gene3D" id="4.10.220.110">
    <property type="match status" value="1"/>
</dbReference>
<dbReference type="Gene3D" id="2.40.50.230">
    <property type="entry name" value="Gp5 N-terminal domain"/>
    <property type="match status" value="1"/>
</dbReference>
<proteinExistence type="predicted"/>
<dbReference type="Gene3D" id="3.55.50.10">
    <property type="entry name" value="Baseplate protein-like domains"/>
    <property type="match status" value="1"/>
</dbReference>
<dbReference type="AlphaFoldDB" id="A0A6L2ZPT3"/>
<evidence type="ECO:0000259" key="1">
    <source>
        <dbReference type="Pfam" id="PF04717"/>
    </source>
</evidence>
<dbReference type="EMBL" id="BLXO01000003">
    <property type="protein sequence ID" value="GFN46420.1"/>
    <property type="molecule type" value="Genomic_DNA"/>
</dbReference>
<dbReference type="Pfam" id="PF05954">
    <property type="entry name" value="Phage_GPD"/>
    <property type="match status" value="1"/>
</dbReference>
<dbReference type="NCBIfam" id="TIGR01646">
    <property type="entry name" value="vgr_GE"/>
    <property type="match status" value="1"/>
</dbReference>
<dbReference type="Pfam" id="PF04717">
    <property type="entry name" value="Phage_base_V"/>
    <property type="match status" value="1"/>
</dbReference>
<feature type="domain" description="Gp5/Type VI secretion system Vgr protein OB-fold" evidence="1">
    <location>
        <begin position="384"/>
        <end position="457"/>
    </location>
</feature>
<evidence type="ECO:0000313" key="2">
    <source>
        <dbReference type="EMBL" id="GFN46420.1"/>
    </source>
</evidence>
<evidence type="ECO:0000313" key="3">
    <source>
        <dbReference type="Proteomes" id="UP000504714"/>
    </source>
</evidence>
<organism evidence="2 3">
    <name type="scientific">Candidatus Regiella insecticola</name>
    <dbReference type="NCBI Taxonomy" id="138073"/>
    <lineage>
        <taxon>Bacteria</taxon>
        <taxon>Pseudomonadati</taxon>
        <taxon>Pseudomonadota</taxon>
        <taxon>Gammaproteobacteria</taxon>
        <taxon>Enterobacterales</taxon>
        <taxon>Enterobacteriaceae</taxon>
        <taxon>aphid secondary symbionts</taxon>
        <taxon>Candidatus Regiella</taxon>
    </lineage>
</organism>
<dbReference type="SUPFAM" id="SSF69255">
    <property type="entry name" value="gp5 N-terminal domain-like"/>
    <property type="match status" value="1"/>
</dbReference>
<dbReference type="InterPro" id="IPR006531">
    <property type="entry name" value="Gp5/Vgr_OB"/>
</dbReference>
<name>A0A6L2ZPT3_9ENTR</name>
<dbReference type="InterPro" id="IPR037026">
    <property type="entry name" value="Vgr_OB-fold_dom_sf"/>
</dbReference>
<reference evidence="2 3" key="1">
    <citation type="submission" date="2020-06" db="EMBL/GenBank/DDBJ databases">
        <title>The genome sequence of Candidatus Regiella insecticola strain Tut.</title>
        <authorList>
            <person name="Nikoh N."/>
            <person name="Tsuchida T."/>
            <person name="Koga R."/>
            <person name="Oshima K."/>
            <person name="Hattori M."/>
            <person name="Fukatsu T."/>
        </authorList>
    </citation>
    <scope>NUCLEOTIDE SEQUENCE [LARGE SCALE GENOMIC DNA]</scope>
    <source>
        <strain evidence="2 3">Tut</strain>
    </source>
</reference>
<dbReference type="SUPFAM" id="SSF69279">
    <property type="entry name" value="Phage tail proteins"/>
    <property type="match status" value="1"/>
</dbReference>
<protein>
    <submittedName>
        <fullName evidence="2">Phage late control gene D protein</fullName>
    </submittedName>
</protein>